<gene>
    <name evidence="2" type="ORF">EV186_101299</name>
</gene>
<dbReference type="InterPro" id="IPR051554">
    <property type="entry name" value="Acetyltransferase_Eis"/>
</dbReference>
<dbReference type="SUPFAM" id="SSF55729">
    <property type="entry name" value="Acyl-CoA N-acyltransferases (Nat)"/>
    <property type="match status" value="1"/>
</dbReference>
<dbReference type="Pfam" id="PF13530">
    <property type="entry name" value="SCP2_2"/>
    <property type="match status" value="1"/>
</dbReference>
<dbReference type="AlphaFoldDB" id="A0A4R6SKH6"/>
<dbReference type="GO" id="GO:0030649">
    <property type="term" value="P:aminoglycoside antibiotic catabolic process"/>
    <property type="evidence" value="ECO:0007669"/>
    <property type="project" value="TreeGrafter"/>
</dbReference>
<dbReference type="PROSITE" id="PS51186">
    <property type="entry name" value="GNAT"/>
    <property type="match status" value="1"/>
</dbReference>
<dbReference type="Gene3D" id="3.40.630.30">
    <property type="match status" value="2"/>
</dbReference>
<dbReference type="Gene3D" id="3.30.1050.10">
    <property type="entry name" value="SCP2 sterol-binding domain"/>
    <property type="match status" value="1"/>
</dbReference>
<dbReference type="GO" id="GO:0034069">
    <property type="term" value="F:aminoglycoside N-acetyltransferase activity"/>
    <property type="evidence" value="ECO:0007669"/>
    <property type="project" value="TreeGrafter"/>
</dbReference>
<dbReference type="Pfam" id="PF13527">
    <property type="entry name" value="Acetyltransf_9"/>
    <property type="match status" value="1"/>
</dbReference>
<evidence type="ECO:0000313" key="2">
    <source>
        <dbReference type="EMBL" id="TDQ04354.1"/>
    </source>
</evidence>
<dbReference type="OrthoDB" id="3498897at2"/>
<dbReference type="CDD" id="cd04301">
    <property type="entry name" value="NAT_SF"/>
    <property type="match status" value="1"/>
</dbReference>
<proteinExistence type="predicted"/>
<reference evidence="2 3" key="1">
    <citation type="submission" date="2019-03" db="EMBL/GenBank/DDBJ databases">
        <title>Genomic Encyclopedia of Type Strains, Phase IV (KMG-IV): sequencing the most valuable type-strain genomes for metagenomic binning, comparative biology and taxonomic classification.</title>
        <authorList>
            <person name="Goeker M."/>
        </authorList>
    </citation>
    <scope>NUCLEOTIDE SEQUENCE [LARGE SCALE GENOMIC DNA]</scope>
    <source>
        <strain evidence="2 3">DSM 45361</strain>
    </source>
</reference>
<dbReference type="PANTHER" id="PTHR37817">
    <property type="entry name" value="N-ACETYLTRANSFERASE EIS"/>
    <property type="match status" value="1"/>
</dbReference>
<protein>
    <submittedName>
        <fullName evidence="2">Putative acetyltransferase</fullName>
    </submittedName>
</protein>
<dbReference type="Proteomes" id="UP000295444">
    <property type="component" value="Unassembled WGS sequence"/>
</dbReference>
<dbReference type="InterPro" id="IPR016181">
    <property type="entry name" value="Acyl_CoA_acyltransferase"/>
</dbReference>
<name>A0A4R6SKH6_LABRH</name>
<evidence type="ECO:0000313" key="3">
    <source>
        <dbReference type="Proteomes" id="UP000295444"/>
    </source>
</evidence>
<evidence type="ECO:0000259" key="1">
    <source>
        <dbReference type="PROSITE" id="PS51186"/>
    </source>
</evidence>
<dbReference type="InterPro" id="IPR000182">
    <property type="entry name" value="GNAT_dom"/>
</dbReference>
<dbReference type="EMBL" id="SNXZ01000001">
    <property type="protein sequence ID" value="TDQ04354.1"/>
    <property type="molecule type" value="Genomic_DNA"/>
</dbReference>
<accession>A0A4R6SKH6</accession>
<keyword evidence="3" id="KW-1185">Reference proteome</keyword>
<feature type="domain" description="N-acetyltransferase" evidence="1">
    <location>
        <begin position="1"/>
        <end position="140"/>
    </location>
</feature>
<sequence length="384" mass="40788">MDVRPYRVEEDGEATYRLRRLAFGGPRTPDPEWLRANDSWIGLVAGERGSHAGFLRIWRYGQFYGGRSVPMGGIASVAVDPSMRGRGVAGALLVACLERMRAEGLVLSALYPAAVPLYRRYGWEQAGVFQSVDLATTTLPRHRGGTIRAGVKEDAGAILAAYTRVASQVDGALDRGSPAFDPAAVLDEDIVTVVPGADGVTGYLVAQRAAERLVVEDLVADDVPSAMALLDAVASWAGQLDSVRLRVLDPVVHATLLALPYHLHVSTQPWMVRVVDLVPAVAARGWPAAAALRPLAVDVEVTDEHAPWQQGRYRIVCEDGQVRAEPGGSGAVRLTVRGLSAWYAGAATAATLRRAGLLDGDLGDAAALDALTGAPRLSIMADAF</sequence>
<organism evidence="2 3">
    <name type="scientific">Labedaea rhizosphaerae</name>
    <dbReference type="NCBI Taxonomy" id="598644"/>
    <lineage>
        <taxon>Bacteria</taxon>
        <taxon>Bacillati</taxon>
        <taxon>Actinomycetota</taxon>
        <taxon>Actinomycetes</taxon>
        <taxon>Pseudonocardiales</taxon>
        <taxon>Pseudonocardiaceae</taxon>
        <taxon>Labedaea</taxon>
    </lineage>
</organism>
<keyword evidence="2" id="KW-0808">Transferase</keyword>
<dbReference type="PANTHER" id="PTHR37817:SF1">
    <property type="entry name" value="N-ACETYLTRANSFERASE EIS"/>
    <property type="match status" value="1"/>
</dbReference>
<dbReference type="InterPro" id="IPR036527">
    <property type="entry name" value="SCP2_sterol-bd_dom_sf"/>
</dbReference>
<comment type="caution">
    <text evidence="2">The sequence shown here is derived from an EMBL/GenBank/DDBJ whole genome shotgun (WGS) entry which is preliminary data.</text>
</comment>
<dbReference type="InterPro" id="IPR025559">
    <property type="entry name" value="Eis_dom"/>
</dbReference>
<dbReference type="SUPFAM" id="SSF55718">
    <property type="entry name" value="SCP-like"/>
    <property type="match status" value="1"/>
</dbReference>